<dbReference type="EMBL" id="CAUYUJ010001558">
    <property type="protein sequence ID" value="CAK0796470.1"/>
    <property type="molecule type" value="Genomic_DNA"/>
</dbReference>
<organism evidence="7 8">
    <name type="scientific">Prorocentrum cordatum</name>
    <dbReference type="NCBI Taxonomy" id="2364126"/>
    <lineage>
        <taxon>Eukaryota</taxon>
        <taxon>Sar</taxon>
        <taxon>Alveolata</taxon>
        <taxon>Dinophyceae</taxon>
        <taxon>Prorocentrales</taxon>
        <taxon>Prorocentraceae</taxon>
        <taxon>Prorocentrum</taxon>
    </lineage>
</organism>
<keyword evidence="8" id="KW-1185">Reference proteome</keyword>
<keyword evidence="2" id="KW-0500">Molybdenum</keyword>
<dbReference type="Pfam" id="PF00174">
    <property type="entry name" value="Oxidored_molyb"/>
    <property type="match status" value="1"/>
</dbReference>
<evidence type="ECO:0000256" key="1">
    <source>
        <dbReference type="ARBA" id="ARBA00001924"/>
    </source>
</evidence>
<evidence type="ECO:0000256" key="2">
    <source>
        <dbReference type="ARBA" id="ARBA00022505"/>
    </source>
</evidence>
<accession>A0ABN9PWI7</accession>
<dbReference type="Gene3D" id="3.90.420.10">
    <property type="entry name" value="Oxidoreductase, molybdopterin-binding domain"/>
    <property type="match status" value="1"/>
</dbReference>
<keyword evidence="3" id="KW-0479">Metal-binding</keyword>
<dbReference type="InterPro" id="IPR005066">
    <property type="entry name" value="MoCF_OxRdtse_dimer"/>
</dbReference>
<evidence type="ECO:0000313" key="8">
    <source>
        <dbReference type="Proteomes" id="UP001189429"/>
    </source>
</evidence>
<dbReference type="InterPro" id="IPR036374">
    <property type="entry name" value="OxRdtase_Mopterin-bd_sf"/>
</dbReference>
<evidence type="ECO:0008006" key="9">
    <source>
        <dbReference type="Google" id="ProtNLM"/>
    </source>
</evidence>
<dbReference type="PANTHER" id="PTHR19372:SF7">
    <property type="entry name" value="SULFITE OXIDASE, MITOCHONDRIAL"/>
    <property type="match status" value="1"/>
</dbReference>
<keyword evidence="4" id="KW-0560">Oxidoreductase</keyword>
<comment type="cofactor">
    <cofactor evidence="1">
        <name>Mo-molybdopterin</name>
        <dbReference type="ChEBI" id="CHEBI:71302"/>
    </cofactor>
</comment>
<name>A0ABN9PWI7_9DINO</name>
<sequence length="448" mass="49285">MVAPSPELLAAAAEEAKLAAQHRAEVLAHVGPDAFSAREQQELEPDDWMHTTGRDNFTAAEVQVGKRCHGFHMEMLRQEETPVGSHYQLIHYDVPVLPRGHSLRLHGLVRKELRLSLDDVRARPAETVPVLMACAGTGRSLQKRRLWAHVPWGPDSVGCARWTGCSLAEVLREAGPLPEAAQVIFTGADKGVEKGEVQYFQRSLSLQDAMRGHVLLAYQMNGADLVPAHGAPMRLIVPGWYGMASVKWLTSIEVTAGGWWGCQMDSYSFKRTSHDPKAVPIRQLPVRALMAPPGYPEFVSRTRLVPPGATRVEGRAWAGAVDLERVEFSSDNGRTWLMAELGRKNGPFGWAPWHFDWDATEGTHVLCCRAFDVAGRSQDSFSDEMFNWGSFGSTQPQQVYVKVTAAINDPGSSIDLTNEQKAAKTELVPQTGLTQEMVDALYGAPGSQ</sequence>
<comment type="caution">
    <text evidence="7">The sequence shown here is derived from an EMBL/GenBank/DDBJ whole genome shotgun (WGS) entry which is preliminary data.</text>
</comment>
<proteinExistence type="predicted"/>
<evidence type="ECO:0000256" key="4">
    <source>
        <dbReference type="ARBA" id="ARBA00023002"/>
    </source>
</evidence>
<dbReference type="InterPro" id="IPR000572">
    <property type="entry name" value="OxRdtase_Mopterin-bd_dom"/>
</dbReference>
<gene>
    <name evidence="7" type="ORF">PCOR1329_LOCUS5847</name>
</gene>
<feature type="domain" description="Oxidoreductase molybdopterin-binding" evidence="5">
    <location>
        <begin position="91"/>
        <end position="256"/>
    </location>
</feature>
<dbReference type="SUPFAM" id="SSF81296">
    <property type="entry name" value="E set domains"/>
    <property type="match status" value="1"/>
</dbReference>
<evidence type="ECO:0000313" key="7">
    <source>
        <dbReference type="EMBL" id="CAK0796470.1"/>
    </source>
</evidence>
<dbReference type="Gene3D" id="2.60.40.650">
    <property type="match status" value="1"/>
</dbReference>
<dbReference type="InterPro" id="IPR008335">
    <property type="entry name" value="Mopterin_OxRdtase_euk"/>
</dbReference>
<dbReference type="SUPFAM" id="SSF56524">
    <property type="entry name" value="Oxidoreductase molybdopterin-binding domain"/>
    <property type="match status" value="1"/>
</dbReference>
<reference evidence="7" key="1">
    <citation type="submission" date="2023-10" db="EMBL/GenBank/DDBJ databases">
        <authorList>
            <person name="Chen Y."/>
            <person name="Shah S."/>
            <person name="Dougan E. K."/>
            <person name="Thang M."/>
            <person name="Chan C."/>
        </authorList>
    </citation>
    <scope>NUCLEOTIDE SEQUENCE [LARGE SCALE GENOMIC DNA]</scope>
</reference>
<evidence type="ECO:0000256" key="3">
    <source>
        <dbReference type="ARBA" id="ARBA00022723"/>
    </source>
</evidence>
<feature type="domain" description="Moybdenum cofactor oxidoreductase dimerisation" evidence="6">
    <location>
        <begin position="281"/>
        <end position="379"/>
    </location>
</feature>
<dbReference type="Proteomes" id="UP001189429">
    <property type="component" value="Unassembled WGS sequence"/>
</dbReference>
<dbReference type="InterPro" id="IPR014756">
    <property type="entry name" value="Ig_E-set"/>
</dbReference>
<protein>
    <recommendedName>
        <fullName evidence="9">Sulfite oxidase</fullName>
    </recommendedName>
</protein>
<dbReference type="Pfam" id="PF03404">
    <property type="entry name" value="Mo-co_dimer"/>
    <property type="match status" value="1"/>
</dbReference>
<evidence type="ECO:0000259" key="5">
    <source>
        <dbReference type="Pfam" id="PF00174"/>
    </source>
</evidence>
<dbReference type="PANTHER" id="PTHR19372">
    <property type="entry name" value="SULFITE REDUCTASE"/>
    <property type="match status" value="1"/>
</dbReference>
<evidence type="ECO:0000259" key="6">
    <source>
        <dbReference type="Pfam" id="PF03404"/>
    </source>
</evidence>
<dbReference type="PRINTS" id="PR00407">
    <property type="entry name" value="EUMOPTERIN"/>
</dbReference>